<keyword evidence="7" id="KW-1185">Reference proteome</keyword>
<protein>
    <submittedName>
        <fullName evidence="6">Uncharacterized protein</fullName>
    </submittedName>
</protein>
<comment type="caution">
    <text evidence="6">The sequence shown here is derived from an EMBL/GenBank/DDBJ whole genome shotgun (WGS) entry which is preliminary data.</text>
</comment>
<feature type="transmembrane region" description="Helical" evidence="5">
    <location>
        <begin position="12"/>
        <end position="31"/>
    </location>
</feature>
<feature type="transmembrane region" description="Helical" evidence="5">
    <location>
        <begin position="210"/>
        <end position="234"/>
    </location>
</feature>
<gene>
    <name evidence="6" type="ORF">PPRIM_AZ9-3.1.T0600135</name>
</gene>
<evidence type="ECO:0000256" key="2">
    <source>
        <dbReference type="ARBA" id="ARBA00022692"/>
    </source>
</evidence>
<evidence type="ECO:0000256" key="3">
    <source>
        <dbReference type="ARBA" id="ARBA00022989"/>
    </source>
</evidence>
<keyword evidence="4 5" id="KW-0472">Membrane</keyword>
<dbReference type="PANTHER" id="PTHR12778">
    <property type="entry name" value="SOLUTE CARRIER FAMILY 33 ACETYL-COA TRANSPORTER -RELATED"/>
    <property type="match status" value="1"/>
</dbReference>
<evidence type="ECO:0000256" key="1">
    <source>
        <dbReference type="ARBA" id="ARBA00004141"/>
    </source>
</evidence>
<feature type="transmembrane region" description="Helical" evidence="5">
    <location>
        <begin position="95"/>
        <end position="113"/>
    </location>
</feature>
<evidence type="ECO:0000313" key="7">
    <source>
        <dbReference type="Proteomes" id="UP000688137"/>
    </source>
</evidence>
<feature type="transmembrane region" description="Helical" evidence="5">
    <location>
        <begin position="371"/>
        <end position="390"/>
    </location>
</feature>
<dbReference type="Pfam" id="PF13000">
    <property type="entry name" value="Acatn"/>
    <property type="match status" value="2"/>
</dbReference>
<dbReference type="InterPro" id="IPR004752">
    <property type="entry name" value="AmpG_permease/AT-1"/>
</dbReference>
<keyword evidence="2 5" id="KW-0812">Transmembrane</keyword>
<dbReference type="Proteomes" id="UP000688137">
    <property type="component" value="Unassembled WGS sequence"/>
</dbReference>
<reference evidence="6" key="1">
    <citation type="submission" date="2021-01" db="EMBL/GenBank/DDBJ databases">
        <authorList>
            <consortium name="Genoscope - CEA"/>
            <person name="William W."/>
        </authorList>
    </citation>
    <scope>NUCLEOTIDE SEQUENCE</scope>
</reference>
<evidence type="ECO:0000313" key="6">
    <source>
        <dbReference type="EMBL" id="CAD8078570.1"/>
    </source>
</evidence>
<evidence type="ECO:0000256" key="4">
    <source>
        <dbReference type="ARBA" id="ARBA00023136"/>
    </source>
</evidence>
<dbReference type="GO" id="GO:0035348">
    <property type="term" value="P:acetyl-CoA transmembrane transport"/>
    <property type="evidence" value="ECO:0007669"/>
    <property type="project" value="InterPro"/>
</dbReference>
<sequence>MQIGQVVLTTLYFIQGLIVGLPGGAIQVLFAHEKDIGIFSLCTIPWAFKFVWSPIQDYYFIEKFGKRKTYIVPFFLLMGVLLILAANAEHTLLNLFYYYITLMVCLSTSDTAIDGWSVTLLSNVAQQSVCQTFGQQVGWFISQSIFILLNQNNIISFAQYQSSLGIICIIMCILVIFVKETNPDEVIHYYSLFQQIKQVKGLYYNKNLRFLCLFIFLQRNGISFMDIAAPIVMIRAGMEKTFISQGQIFIFCCTFWIPLVIGYFISGKKKENSLVISALTYQTINTAFFLLDYYEYNKQTPTKGKINQFQYLFCFQLLVHEIFKKIFTVCTFSFVAEIVEPQLAGMQISIISSLHNVSRVILDPLILQSAAYMNIYILVIICVLYQIIVLRRYGDEFKIKQFIAKENWTLHTQDTIDNYHELKEIKGLNNQP</sequence>
<feature type="transmembrane region" description="Helical" evidence="5">
    <location>
        <begin position="158"/>
        <end position="178"/>
    </location>
</feature>
<evidence type="ECO:0000256" key="5">
    <source>
        <dbReference type="SAM" id="Phobius"/>
    </source>
</evidence>
<feature type="transmembrane region" description="Helical" evidence="5">
    <location>
        <begin position="70"/>
        <end position="88"/>
    </location>
</feature>
<accession>A0A8S1MDF0</accession>
<keyword evidence="3 5" id="KW-1133">Transmembrane helix</keyword>
<feature type="transmembrane region" description="Helical" evidence="5">
    <location>
        <begin position="246"/>
        <end position="266"/>
    </location>
</feature>
<dbReference type="InterPro" id="IPR024371">
    <property type="entry name" value="AcetylCoA_trans_1-like"/>
</dbReference>
<comment type="subcellular location">
    <subcellularLocation>
        <location evidence="1">Membrane</location>
        <topology evidence="1">Multi-pass membrane protein</topology>
    </subcellularLocation>
</comment>
<dbReference type="AlphaFoldDB" id="A0A8S1MDF0"/>
<proteinExistence type="predicted"/>
<dbReference type="EMBL" id="CAJJDM010000061">
    <property type="protein sequence ID" value="CAD8078570.1"/>
    <property type="molecule type" value="Genomic_DNA"/>
</dbReference>
<dbReference type="GO" id="GO:0016020">
    <property type="term" value="C:membrane"/>
    <property type="evidence" value="ECO:0007669"/>
    <property type="project" value="UniProtKB-SubCell"/>
</dbReference>
<name>A0A8S1MDF0_PARPR</name>
<feature type="transmembrane region" description="Helical" evidence="5">
    <location>
        <begin position="273"/>
        <end position="291"/>
    </location>
</feature>
<dbReference type="GO" id="GO:0008521">
    <property type="term" value="F:acetyl-CoA transmembrane transporter activity"/>
    <property type="evidence" value="ECO:0007669"/>
    <property type="project" value="InterPro"/>
</dbReference>
<organism evidence="6 7">
    <name type="scientific">Paramecium primaurelia</name>
    <dbReference type="NCBI Taxonomy" id="5886"/>
    <lineage>
        <taxon>Eukaryota</taxon>
        <taxon>Sar</taxon>
        <taxon>Alveolata</taxon>
        <taxon>Ciliophora</taxon>
        <taxon>Intramacronucleata</taxon>
        <taxon>Oligohymenophorea</taxon>
        <taxon>Peniculida</taxon>
        <taxon>Parameciidae</taxon>
        <taxon>Paramecium</taxon>
    </lineage>
</organism>
<dbReference type="PANTHER" id="PTHR12778:SF9">
    <property type="entry name" value="ACETYL-COENZYME A TRANSPORTER 1"/>
    <property type="match status" value="1"/>
</dbReference>